<protein>
    <submittedName>
        <fullName evidence="2">Uncharacterized protein</fullName>
    </submittedName>
</protein>
<evidence type="ECO:0000256" key="1">
    <source>
        <dbReference type="SAM" id="Phobius"/>
    </source>
</evidence>
<comment type="caution">
    <text evidence="2">The sequence shown here is derived from an EMBL/GenBank/DDBJ whole genome shotgun (WGS) entry which is preliminary data.</text>
</comment>
<gene>
    <name evidence="2" type="ORF">FYJ68_02160</name>
</gene>
<dbReference type="RefSeq" id="WP_154433655.1">
    <property type="nucleotide sequence ID" value="NZ_VUNC01000001.1"/>
</dbReference>
<accession>A0A6N7XPK0</accession>
<dbReference type="EMBL" id="VUNC01000001">
    <property type="protein sequence ID" value="MST71916.1"/>
    <property type="molecule type" value="Genomic_DNA"/>
</dbReference>
<organism evidence="2 3">
    <name type="scientific">Olsenella porci</name>
    <dbReference type="NCBI Taxonomy" id="2652279"/>
    <lineage>
        <taxon>Bacteria</taxon>
        <taxon>Bacillati</taxon>
        <taxon>Actinomycetota</taxon>
        <taxon>Coriobacteriia</taxon>
        <taxon>Coriobacteriales</taxon>
        <taxon>Atopobiaceae</taxon>
        <taxon>Olsenella</taxon>
    </lineage>
</organism>
<keyword evidence="3" id="KW-1185">Reference proteome</keyword>
<keyword evidence="1" id="KW-1133">Transmembrane helix</keyword>
<evidence type="ECO:0000313" key="2">
    <source>
        <dbReference type="EMBL" id="MST71916.1"/>
    </source>
</evidence>
<keyword evidence="1" id="KW-0812">Transmembrane</keyword>
<name>A0A6N7XPK0_9ACTN</name>
<proteinExistence type="predicted"/>
<dbReference type="AlphaFoldDB" id="A0A6N7XPK0"/>
<keyword evidence="1" id="KW-0472">Membrane</keyword>
<evidence type="ECO:0000313" key="3">
    <source>
        <dbReference type="Proteomes" id="UP000469325"/>
    </source>
</evidence>
<reference evidence="2 3" key="1">
    <citation type="submission" date="2019-08" db="EMBL/GenBank/DDBJ databases">
        <title>In-depth cultivation of the pig gut microbiome towards novel bacterial diversity and tailored functional studies.</title>
        <authorList>
            <person name="Wylensek D."/>
            <person name="Hitch T.C.A."/>
            <person name="Clavel T."/>
        </authorList>
    </citation>
    <scope>NUCLEOTIDE SEQUENCE [LARGE SCALE GENOMIC DNA]</scope>
    <source>
        <strain evidence="2 3">CA-Schmier-601-WT-1</strain>
    </source>
</reference>
<feature type="transmembrane region" description="Helical" evidence="1">
    <location>
        <begin position="12"/>
        <end position="38"/>
    </location>
</feature>
<sequence>MVTSAAVSSPLFVWSVFLGFALMLAAFIGVVALIVGVAHKVTGNRGPSDNIITCPTELKPRM</sequence>
<dbReference type="Proteomes" id="UP000469325">
    <property type="component" value="Unassembled WGS sequence"/>
</dbReference>